<evidence type="ECO:0000256" key="2">
    <source>
        <dbReference type="SAM" id="Phobius"/>
    </source>
</evidence>
<dbReference type="InterPro" id="IPR038076">
    <property type="entry name" value="MgtE_N_sf"/>
</dbReference>
<evidence type="ECO:0000313" key="4">
    <source>
        <dbReference type="EMBL" id="THE14470.1"/>
    </source>
</evidence>
<organism evidence="4 5">
    <name type="scientific">Bacillus timonensis</name>
    <dbReference type="NCBI Taxonomy" id="1033734"/>
    <lineage>
        <taxon>Bacteria</taxon>
        <taxon>Bacillati</taxon>
        <taxon>Bacillota</taxon>
        <taxon>Bacilli</taxon>
        <taxon>Bacillales</taxon>
        <taxon>Bacillaceae</taxon>
        <taxon>Bacillus</taxon>
    </lineage>
</organism>
<accession>A0A4S3PX70</accession>
<evidence type="ECO:0000259" key="3">
    <source>
        <dbReference type="Pfam" id="PF03448"/>
    </source>
</evidence>
<reference evidence="4 5" key="1">
    <citation type="journal article" date="2019" name="Indoor Air">
        <title>Impacts of indoor surface finishes on bacterial viability.</title>
        <authorList>
            <person name="Hu J."/>
            <person name="Maamar S.B."/>
            <person name="Glawe A.J."/>
            <person name="Gottel N."/>
            <person name="Gilbert J.A."/>
            <person name="Hartmann E.M."/>
        </authorList>
    </citation>
    <scope>NUCLEOTIDE SEQUENCE [LARGE SCALE GENOMIC DNA]</scope>
    <source>
        <strain evidence="4 5">AF060A6</strain>
    </source>
</reference>
<feature type="domain" description="Magnesium transporter MgtE intracellular" evidence="3">
    <location>
        <begin position="130"/>
        <end position="186"/>
    </location>
</feature>
<gene>
    <name evidence="4" type="ORF">E1I69_04150</name>
</gene>
<protein>
    <recommendedName>
        <fullName evidence="3">Magnesium transporter MgtE intracellular domain-containing protein</fullName>
    </recommendedName>
</protein>
<keyword evidence="2" id="KW-0472">Membrane</keyword>
<dbReference type="RefSeq" id="WP_136378341.1">
    <property type="nucleotide sequence ID" value="NZ_SLUB01000004.1"/>
</dbReference>
<evidence type="ECO:0000256" key="1">
    <source>
        <dbReference type="SAM" id="Coils"/>
    </source>
</evidence>
<dbReference type="AlphaFoldDB" id="A0A4S3PX70"/>
<keyword evidence="2" id="KW-0812">Transmembrane</keyword>
<proteinExistence type="predicted"/>
<dbReference type="InterPro" id="IPR006668">
    <property type="entry name" value="Mg_transptr_MgtE_intracell_dom"/>
</dbReference>
<feature type="transmembrane region" description="Helical" evidence="2">
    <location>
        <begin position="12"/>
        <end position="35"/>
    </location>
</feature>
<dbReference type="SUPFAM" id="SSF158791">
    <property type="entry name" value="MgtE N-terminal domain-like"/>
    <property type="match status" value="1"/>
</dbReference>
<keyword evidence="2" id="KW-1133">Transmembrane helix</keyword>
<dbReference type="EMBL" id="SLUB01000004">
    <property type="protein sequence ID" value="THE14470.1"/>
    <property type="molecule type" value="Genomic_DNA"/>
</dbReference>
<name>A0A4S3PX70_9BACI</name>
<dbReference type="Pfam" id="PF03448">
    <property type="entry name" value="MgtE_N"/>
    <property type="match status" value="1"/>
</dbReference>
<dbReference type="OrthoDB" id="1724615at2"/>
<keyword evidence="5" id="KW-1185">Reference proteome</keyword>
<keyword evidence="1" id="KW-0175">Coiled coil</keyword>
<evidence type="ECO:0000313" key="5">
    <source>
        <dbReference type="Proteomes" id="UP000306477"/>
    </source>
</evidence>
<comment type="caution">
    <text evidence="4">The sequence shown here is derived from an EMBL/GenBank/DDBJ whole genome shotgun (WGS) entry which is preliminary data.</text>
</comment>
<dbReference type="Proteomes" id="UP000306477">
    <property type="component" value="Unassembled WGS sequence"/>
</dbReference>
<sequence length="190" mass="21599">MEPNDKEYSKFQWFLFVVLIPSFFTLVVIFVLLSVAGFNPIGTVKDYASKVPGISSLFNDKEDSKVQIEDDVSVSELEVEIQAKESKITQLESELETKDSEIQSLELEIENLSDEIVKLQEERLAKNKSLEDLTKMYEQMSPKNAAKIIPNLKDNEAREILSSINTEKLAAIFEKMSPEDAARFTQLITQ</sequence>
<dbReference type="Gene3D" id="1.25.60.10">
    <property type="entry name" value="MgtE N-terminal domain-like"/>
    <property type="match status" value="1"/>
</dbReference>
<feature type="coiled-coil region" evidence="1">
    <location>
        <begin position="74"/>
        <end position="136"/>
    </location>
</feature>